<gene>
    <name evidence="1" type="ORF">FHR60_003876</name>
</gene>
<name>A0ABR6JQR5_9XANT</name>
<evidence type="ECO:0000313" key="2">
    <source>
        <dbReference type="Proteomes" id="UP000554726"/>
    </source>
</evidence>
<protein>
    <submittedName>
        <fullName evidence="1">Uncharacterized protein</fullName>
    </submittedName>
</protein>
<dbReference type="EMBL" id="JACHNS010000010">
    <property type="protein sequence ID" value="MBB4595161.1"/>
    <property type="molecule type" value="Genomic_DNA"/>
</dbReference>
<keyword evidence="2" id="KW-1185">Reference proteome</keyword>
<sequence length="255" mass="26857">MAAQVPAALQLRRIHGQRIACDQRTAVEQAACHSRLHIARGGQTAGRGHRAGLKTQIAPCMAATVGIHRAGPQIQVAARRDRATLRDVDHASVQCNRLRSDQLPLHLQATTGLHVRALPGLCQPAQAHGVATDNAQCGCRIQRTECIDRAGIQRNRATTLQDARQSDPVGTCGNARAAVSHAGAAQHAVGAQLQRAGGMQAAIGGQFRTEQTDRSCAATANMIQGTAGLRIQCASGHQVSRKIHASSPQGHIALL</sequence>
<comment type="caution">
    <text evidence="1">The sequence shown here is derived from an EMBL/GenBank/DDBJ whole genome shotgun (WGS) entry which is preliminary data.</text>
</comment>
<dbReference type="Proteomes" id="UP000554726">
    <property type="component" value="Unassembled WGS sequence"/>
</dbReference>
<proteinExistence type="predicted"/>
<reference evidence="1 2" key="1">
    <citation type="submission" date="2020-08" db="EMBL/GenBank/DDBJ databases">
        <title>Studying the diversity of plant-associated saprophytic bacteria and their role in host health and plant-pathogen interactions.</title>
        <authorList>
            <person name="Potnis N."/>
        </authorList>
    </citation>
    <scope>NUCLEOTIDE SEQUENCE [LARGE SCALE GENOMIC DNA]</scope>
    <source>
        <strain evidence="1 2">F16</strain>
    </source>
</reference>
<evidence type="ECO:0000313" key="1">
    <source>
        <dbReference type="EMBL" id="MBB4595161.1"/>
    </source>
</evidence>
<accession>A0ABR6JQR5</accession>
<organism evidence="1 2">
    <name type="scientific">Xanthomonas cannabis</name>
    <dbReference type="NCBI Taxonomy" id="1885674"/>
    <lineage>
        <taxon>Bacteria</taxon>
        <taxon>Pseudomonadati</taxon>
        <taxon>Pseudomonadota</taxon>
        <taxon>Gammaproteobacteria</taxon>
        <taxon>Lysobacterales</taxon>
        <taxon>Lysobacteraceae</taxon>
        <taxon>Xanthomonas</taxon>
    </lineage>
</organism>